<comment type="caution">
    <text evidence="2">The sequence shown here is derived from an EMBL/GenBank/DDBJ whole genome shotgun (WGS) entry which is preliminary data.</text>
</comment>
<dbReference type="EMBL" id="JAWDGP010001985">
    <property type="protein sequence ID" value="KAK3786284.1"/>
    <property type="molecule type" value="Genomic_DNA"/>
</dbReference>
<feature type="region of interest" description="Disordered" evidence="1">
    <location>
        <begin position="47"/>
        <end position="71"/>
    </location>
</feature>
<protein>
    <submittedName>
        <fullName evidence="2">Uncharacterized protein</fullName>
    </submittedName>
</protein>
<dbReference type="Proteomes" id="UP001283361">
    <property type="component" value="Unassembled WGS sequence"/>
</dbReference>
<evidence type="ECO:0000256" key="1">
    <source>
        <dbReference type="SAM" id="MobiDB-lite"/>
    </source>
</evidence>
<reference evidence="2" key="1">
    <citation type="journal article" date="2023" name="G3 (Bethesda)">
        <title>A reference genome for the long-term kleptoplast-retaining sea slug Elysia crispata morphotype clarki.</title>
        <authorList>
            <person name="Eastman K.E."/>
            <person name="Pendleton A.L."/>
            <person name="Shaikh M.A."/>
            <person name="Suttiyut T."/>
            <person name="Ogas R."/>
            <person name="Tomko P."/>
            <person name="Gavelis G."/>
            <person name="Widhalm J.R."/>
            <person name="Wisecaver J.H."/>
        </authorList>
    </citation>
    <scope>NUCLEOTIDE SEQUENCE</scope>
    <source>
        <strain evidence="2">ECLA1</strain>
    </source>
</reference>
<gene>
    <name evidence="2" type="ORF">RRG08_018169</name>
</gene>
<sequence>MILSTPTVIGPNDVRRRFFEWSSSRLAPIPRVQILLDIKSEWSGQRCSHNYVDDDKDGGARGHHSGRANDQ</sequence>
<accession>A0AAE1DX66</accession>
<organism evidence="2 3">
    <name type="scientific">Elysia crispata</name>
    <name type="common">lettuce slug</name>
    <dbReference type="NCBI Taxonomy" id="231223"/>
    <lineage>
        <taxon>Eukaryota</taxon>
        <taxon>Metazoa</taxon>
        <taxon>Spiralia</taxon>
        <taxon>Lophotrochozoa</taxon>
        <taxon>Mollusca</taxon>
        <taxon>Gastropoda</taxon>
        <taxon>Heterobranchia</taxon>
        <taxon>Euthyneura</taxon>
        <taxon>Panpulmonata</taxon>
        <taxon>Sacoglossa</taxon>
        <taxon>Placobranchoidea</taxon>
        <taxon>Plakobranchidae</taxon>
        <taxon>Elysia</taxon>
    </lineage>
</organism>
<evidence type="ECO:0000313" key="2">
    <source>
        <dbReference type="EMBL" id="KAK3786284.1"/>
    </source>
</evidence>
<proteinExistence type="predicted"/>
<evidence type="ECO:0000313" key="3">
    <source>
        <dbReference type="Proteomes" id="UP001283361"/>
    </source>
</evidence>
<feature type="compositionally biased region" description="Basic and acidic residues" evidence="1">
    <location>
        <begin position="51"/>
        <end position="60"/>
    </location>
</feature>
<name>A0AAE1DX66_9GAST</name>
<feature type="compositionally biased region" description="Basic residues" evidence="1">
    <location>
        <begin position="61"/>
        <end position="71"/>
    </location>
</feature>
<dbReference type="AlphaFoldDB" id="A0AAE1DX66"/>
<keyword evidence="3" id="KW-1185">Reference proteome</keyword>